<dbReference type="EMBL" id="OANT01000003">
    <property type="protein sequence ID" value="SNX44292.1"/>
    <property type="molecule type" value="Genomic_DNA"/>
</dbReference>
<dbReference type="Gene3D" id="2.60.40.10">
    <property type="entry name" value="Immunoglobulins"/>
    <property type="match status" value="2"/>
</dbReference>
<feature type="chain" id="PRO_5012805769" evidence="6">
    <location>
        <begin position="24"/>
        <end position="252"/>
    </location>
</feature>
<dbReference type="InterPro" id="IPR001829">
    <property type="entry name" value="Pili_assmbl_chaperone_bac"/>
</dbReference>
<evidence type="ECO:0000256" key="1">
    <source>
        <dbReference type="ARBA" id="ARBA00004418"/>
    </source>
</evidence>
<dbReference type="InterPro" id="IPR036316">
    <property type="entry name" value="Pili_assmbl_chap_C_dom_sf"/>
</dbReference>
<comment type="similarity">
    <text evidence="2">Belongs to the periplasmic pilus chaperone family.</text>
</comment>
<accession>A0A240E6R0</accession>
<dbReference type="OrthoDB" id="9131059at2"/>
<evidence type="ECO:0000256" key="2">
    <source>
        <dbReference type="ARBA" id="ARBA00007399"/>
    </source>
</evidence>
<organism evidence="9 10">
    <name type="scientific">Acinetobacter puyangensis</name>
    <dbReference type="NCBI Taxonomy" id="1096779"/>
    <lineage>
        <taxon>Bacteria</taxon>
        <taxon>Pseudomonadati</taxon>
        <taxon>Pseudomonadota</taxon>
        <taxon>Gammaproteobacteria</taxon>
        <taxon>Moraxellales</taxon>
        <taxon>Moraxellaceae</taxon>
        <taxon>Acinetobacter</taxon>
    </lineage>
</organism>
<name>A0A240E6R0_9GAMM</name>
<dbReference type="InterPro" id="IPR008962">
    <property type="entry name" value="PapD-like_sf"/>
</dbReference>
<feature type="signal peptide" evidence="6">
    <location>
        <begin position="1"/>
        <end position="23"/>
    </location>
</feature>
<proteinExistence type="inferred from homology"/>
<dbReference type="InterPro" id="IPR016148">
    <property type="entry name" value="Pili_assmbl_chaperone_C"/>
</dbReference>
<keyword evidence="10" id="KW-1185">Reference proteome</keyword>
<dbReference type="GO" id="GO:0071555">
    <property type="term" value="P:cell wall organization"/>
    <property type="evidence" value="ECO:0007669"/>
    <property type="project" value="InterPro"/>
</dbReference>
<evidence type="ECO:0000259" key="8">
    <source>
        <dbReference type="Pfam" id="PF02753"/>
    </source>
</evidence>
<dbReference type="Pfam" id="PF00345">
    <property type="entry name" value="PapD_N"/>
    <property type="match status" value="1"/>
</dbReference>
<dbReference type="PRINTS" id="PR00969">
    <property type="entry name" value="CHAPERONPILI"/>
</dbReference>
<dbReference type="Pfam" id="PF02753">
    <property type="entry name" value="PapD_C"/>
    <property type="match status" value="1"/>
</dbReference>
<dbReference type="InterPro" id="IPR050643">
    <property type="entry name" value="Periplasmic_pilus_chap"/>
</dbReference>
<dbReference type="AlphaFoldDB" id="A0A240E6R0"/>
<evidence type="ECO:0000256" key="3">
    <source>
        <dbReference type="ARBA" id="ARBA00022729"/>
    </source>
</evidence>
<evidence type="ECO:0000256" key="5">
    <source>
        <dbReference type="ARBA" id="ARBA00023186"/>
    </source>
</evidence>
<feature type="domain" description="Pili assembly chaperone N-terminal" evidence="7">
    <location>
        <begin position="25"/>
        <end position="149"/>
    </location>
</feature>
<evidence type="ECO:0000256" key="6">
    <source>
        <dbReference type="SAM" id="SignalP"/>
    </source>
</evidence>
<sequence length="252" mass="28769">MKQLNTGFSIFIFCFLFSTTTFAGFATSTSRIIYMQNDNAQSVTLANINEYPIITQTWIDDGLGNPLQAKAPFVILPAVFKMNPQGIQALRIVHNGDAMPQDRESVYWLNLYEIPGKPKELSGPVTENKARLDLAMNTQLKIFYRPKTLKKMDSTQIAQQLQFYLQQQQGQTILICHNPTPYHISFTGLSIFQAGKEIQIQQEMDMMTPPLSKRIYHLQNSSQLTDFEKINFSFVNDQGHSIVGKYDKKQTQ</sequence>
<feature type="domain" description="Pili assembly chaperone C-terminal" evidence="8">
    <location>
        <begin position="177"/>
        <end position="240"/>
    </location>
</feature>
<keyword evidence="5" id="KW-0143">Chaperone</keyword>
<dbReference type="GO" id="GO:0030288">
    <property type="term" value="C:outer membrane-bounded periplasmic space"/>
    <property type="evidence" value="ECO:0007669"/>
    <property type="project" value="InterPro"/>
</dbReference>
<dbReference type="RefSeq" id="WP_097078555.1">
    <property type="nucleotide sequence ID" value="NZ_BAABHT010000001.1"/>
</dbReference>
<dbReference type="Proteomes" id="UP000219042">
    <property type="component" value="Unassembled WGS sequence"/>
</dbReference>
<dbReference type="InterPro" id="IPR016147">
    <property type="entry name" value="Pili_assmbl_chaperone_N"/>
</dbReference>
<evidence type="ECO:0000313" key="10">
    <source>
        <dbReference type="Proteomes" id="UP000219042"/>
    </source>
</evidence>
<dbReference type="PANTHER" id="PTHR30251">
    <property type="entry name" value="PILUS ASSEMBLY CHAPERONE"/>
    <property type="match status" value="1"/>
</dbReference>
<protein>
    <submittedName>
        <fullName evidence="9">P pilus assembly protein, chaperone PapD</fullName>
    </submittedName>
</protein>
<evidence type="ECO:0000256" key="4">
    <source>
        <dbReference type="ARBA" id="ARBA00022764"/>
    </source>
</evidence>
<keyword evidence="4" id="KW-0574">Periplasm</keyword>
<dbReference type="SUPFAM" id="SSF49354">
    <property type="entry name" value="PapD-like"/>
    <property type="match status" value="1"/>
</dbReference>
<reference evidence="10" key="1">
    <citation type="submission" date="2016-09" db="EMBL/GenBank/DDBJ databases">
        <authorList>
            <person name="Varghese N."/>
            <person name="Submissions S."/>
        </authorList>
    </citation>
    <scope>NUCLEOTIDE SEQUENCE [LARGE SCALE GENOMIC DNA]</scope>
    <source>
        <strain evidence="10">ANC 4466</strain>
    </source>
</reference>
<keyword evidence="3 6" id="KW-0732">Signal</keyword>
<evidence type="ECO:0000313" key="9">
    <source>
        <dbReference type="EMBL" id="SNX44292.1"/>
    </source>
</evidence>
<evidence type="ECO:0000259" key="7">
    <source>
        <dbReference type="Pfam" id="PF00345"/>
    </source>
</evidence>
<dbReference type="PANTHER" id="PTHR30251:SF7">
    <property type="entry name" value="FIMBRIAE CHAPARONE"/>
    <property type="match status" value="1"/>
</dbReference>
<comment type="subcellular location">
    <subcellularLocation>
        <location evidence="1">Periplasm</location>
    </subcellularLocation>
</comment>
<dbReference type="InterPro" id="IPR013783">
    <property type="entry name" value="Ig-like_fold"/>
</dbReference>
<dbReference type="SUPFAM" id="SSF49584">
    <property type="entry name" value="Periplasmic chaperone C-domain"/>
    <property type="match status" value="1"/>
</dbReference>
<gene>
    <name evidence="9" type="ORF">SAMN05421731_10326</name>
</gene>